<dbReference type="Proteomes" id="UP000188604">
    <property type="component" value="Chromosome"/>
</dbReference>
<sequence length="175" mass="18251">MGAIVKHIALATCIMALSATPVALAQETDPSTMPPGAEQQALPQQLTPAMRADIARGMAYPLPQDFLTRARDTLMALQGAGIQPPSSAGMDLHQTIETMRGIPGLPNILAAHGFSVDSFVMGMTAFGMTLAATNGQQLPPDLPHPNPANIALFHAHPQDVTALMQAMGQPPGATQ</sequence>
<proteinExistence type="predicted"/>
<dbReference type="OrthoDB" id="7271856at2"/>
<dbReference type="STRING" id="320497.A0U93_04890"/>
<organism evidence="1 2">
    <name type="scientific">Neoasaia chiangmaiensis</name>
    <dbReference type="NCBI Taxonomy" id="320497"/>
    <lineage>
        <taxon>Bacteria</taxon>
        <taxon>Pseudomonadati</taxon>
        <taxon>Pseudomonadota</taxon>
        <taxon>Alphaproteobacteria</taxon>
        <taxon>Acetobacterales</taxon>
        <taxon>Acetobacteraceae</taxon>
        <taxon>Neoasaia</taxon>
    </lineage>
</organism>
<dbReference type="AlphaFoldDB" id="A0A1U9KNK3"/>
<keyword evidence="2" id="KW-1185">Reference proteome</keyword>
<protein>
    <submittedName>
        <fullName evidence="1">Uncharacterized protein</fullName>
    </submittedName>
</protein>
<name>A0A1U9KNK3_9PROT</name>
<dbReference type="KEGG" id="nch:A0U93_04890"/>
<accession>A0A1U9KNK3</accession>
<dbReference type="EMBL" id="CP014691">
    <property type="protein sequence ID" value="AQS87382.1"/>
    <property type="molecule type" value="Genomic_DNA"/>
</dbReference>
<evidence type="ECO:0000313" key="2">
    <source>
        <dbReference type="Proteomes" id="UP000188604"/>
    </source>
</evidence>
<gene>
    <name evidence="1" type="ORF">A0U93_04890</name>
</gene>
<evidence type="ECO:0000313" key="1">
    <source>
        <dbReference type="EMBL" id="AQS87382.1"/>
    </source>
</evidence>
<reference evidence="1 2" key="1">
    <citation type="submission" date="2016-03" db="EMBL/GenBank/DDBJ databases">
        <title>Acetic acid bacteria sequencing.</title>
        <authorList>
            <person name="Brandt J."/>
            <person name="Jakob F."/>
            <person name="Vogel R.F."/>
        </authorList>
    </citation>
    <scope>NUCLEOTIDE SEQUENCE [LARGE SCALE GENOMIC DNA]</scope>
    <source>
        <strain evidence="1 2">NBRC 101099</strain>
    </source>
</reference>